<keyword evidence="2" id="KW-0805">Transcription regulation</keyword>
<evidence type="ECO:0000256" key="1">
    <source>
        <dbReference type="ARBA" id="ARBA00009437"/>
    </source>
</evidence>
<keyword evidence="3" id="KW-0238">DNA-binding</keyword>
<dbReference type="InterPro" id="IPR005119">
    <property type="entry name" value="LysR_subst-bd"/>
</dbReference>
<evidence type="ECO:0000313" key="6">
    <source>
        <dbReference type="EMBL" id="AMY24169.1"/>
    </source>
</evidence>
<keyword evidence="4" id="KW-0804">Transcription</keyword>
<dbReference type="Pfam" id="PF00126">
    <property type="entry name" value="HTH_1"/>
    <property type="match status" value="1"/>
</dbReference>
<dbReference type="PATRIC" id="fig|1653479.3.peg.2911"/>
<name>A0A143QML2_RHOFA</name>
<dbReference type="KEGG" id="rhs:A3Q41_02878"/>
<dbReference type="Gene3D" id="3.40.190.10">
    <property type="entry name" value="Periplasmic binding protein-like II"/>
    <property type="match status" value="2"/>
</dbReference>
<organism evidence="6 7">
    <name type="scientific">Rhodococcoides fascians</name>
    <name type="common">Rhodococcus fascians</name>
    <dbReference type="NCBI Taxonomy" id="1828"/>
    <lineage>
        <taxon>Bacteria</taxon>
        <taxon>Bacillati</taxon>
        <taxon>Actinomycetota</taxon>
        <taxon>Actinomycetes</taxon>
        <taxon>Mycobacteriales</taxon>
        <taxon>Nocardiaceae</taxon>
        <taxon>Rhodococcoides</taxon>
    </lineage>
</organism>
<dbReference type="GO" id="GO:0003700">
    <property type="term" value="F:DNA-binding transcription factor activity"/>
    <property type="evidence" value="ECO:0007669"/>
    <property type="project" value="InterPro"/>
</dbReference>
<reference evidence="7" key="2">
    <citation type="submission" date="2016-04" db="EMBL/GenBank/DDBJ databases">
        <title>Complete Genome and Plasmid Sequences for Rhodococcus fascians D188 and Draft Sequences for Rhodococcus spp. Isolates PBTS 1 and PBTS 2.</title>
        <authorList>
            <person name="Stamer R."/>
            <person name="Vereecke D."/>
            <person name="Zhang Y."/>
            <person name="Schilkey F."/>
            <person name="Devitt N."/>
            <person name="Randall J."/>
        </authorList>
    </citation>
    <scope>NUCLEOTIDE SEQUENCE [LARGE SCALE GENOMIC DNA]</scope>
    <source>
        <strain evidence="7">PBTS2</strain>
    </source>
</reference>
<sequence length="309" mass="32929">MTLTSVQRLRVYVGIVDAGSVSAGARSLGITQSTASTHLRQLEVEVGSLLIERTGRRFAPTEAGNVLLAHARRLIVVADEAVDDLAKMSLRPLTGALVVGATTTTTEGSFLPATLRKFTAAYPEVTLDLRVENSTTLLRKVFDGDVGVAILADEVDSPLLTVVPLAPEEQTVIVSRAHPLAGLSGDSRTLRGSVVLLREEGSATRRFQETLLGSWKIPLVRTWTLASTGAIVAAVAEGLGMSFLPRVACQDALASNRIAELILDPLPSSRPVSLIHRNDRHLSRAEEHFLALVADGIPTTTHSQQGVTP</sequence>
<dbReference type="EMBL" id="CP015220">
    <property type="protein sequence ID" value="AMY24169.1"/>
    <property type="molecule type" value="Genomic_DNA"/>
</dbReference>
<keyword evidence="7" id="KW-1185">Reference proteome</keyword>
<dbReference type="SUPFAM" id="SSF53850">
    <property type="entry name" value="Periplasmic binding protein-like II"/>
    <property type="match status" value="1"/>
</dbReference>
<accession>A0A143QML2</accession>
<dbReference type="InterPro" id="IPR036390">
    <property type="entry name" value="WH_DNA-bd_sf"/>
</dbReference>
<dbReference type="PANTHER" id="PTHR30126">
    <property type="entry name" value="HTH-TYPE TRANSCRIPTIONAL REGULATOR"/>
    <property type="match status" value="1"/>
</dbReference>
<dbReference type="AlphaFoldDB" id="A0A143QML2"/>
<evidence type="ECO:0000313" key="7">
    <source>
        <dbReference type="Proteomes" id="UP000076038"/>
    </source>
</evidence>
<dbReference type="Pfam" id="PF03466">
    <property type="entry name" value="LysR_substrate"/>
    <property type="match status" value="1"/>
</dbReference>
<dbReference type="RefSeq" id="WP_048319504.1">
    <property type="nucleotide sequence ID" value="NZ_CP015220.1"/>
</dbReference>
<reference evidence="6 7" key="1">
    <citation type="journal article" date="2016" name="Genome Announc.">
        <title>Complete Genome and Plasmid Sequences for Rhodococcus fascians D188 and Draft Sequences for Rhodococcus Isolates PBTS 1 and PBTS 2.</title>
        <authorList>
            <person name="Stamler R.A."/>
            <person name="Vereecke D."/>
            <person name="Zhang Y."/>
            <person name="Schilkey F."/>
            <person name="Devitt N."/>
            <person name="Randall J.J."/>
        </authorList>
    </citation>
    <scope>NUCLEOTIDE SEQUENCE [LARGE SCALE GENOMIC DNA]</scope>
    <source>
        <strain evidence="6 7">PBTS2</strain>
    </source>
</reference>
<evidence type="ECO:0000256" key="2">
    <source>
        <dbReference type="ARBA" id="ARBA00023015"/>
    </source>
</evidence>
<proteinExistence type="inferred from homology"/>
<dbReference type="Proteomes" id="UP000076038">
    <property type="component" value="Chromosome"/>
</dbReference>
<evidence type="ECO:0000256" key="3">
    <source>
        <dbReference type="ARBA" id="ARBA00023125"/>
    </source>
</evidence>
<dbReference type="InterPro" id="IPR036388">
    <property type="entry name" value="WH-like_DNA-bd_sf"/>
</dbReference>
<feature type="domain" description="HTH lysR-type" evidence="5">
    <location>
        <begin position="1"/>
        <end position="61"/>
    </location>
</feature>
<dbReference type="PANTHER" id="PTHR30126:SF91">
    <property type="entry name" value="LYSR FAMILY TRANSCRIPTIONAL REGULATOR"/>
    <property type="match status" value="1"/>
</dbReference>
<dbReference type="InterPro" id="IPR000847">
    <property type="entry name" value="LysR_HTH_N"/>
</dbReference>
<dbReference type="GO" id="GO:0000976">
    <property type="term" value="F:transcription cis-regulatory region binding"/>
    <property type="evidence" value="ECO:0007669"/>
    <property type="project" value="TreeGrafter"/>
</dbReference>
<gene>
    <name evidence="6" type="primary">cysL</name>
    <name evidence="6" type="ORF">A3Q41_02878</name>
</gene>
<dbReference type="OrthoDB" id="9789529at2"/>
<comment type="similarity">
    <text evidence="1">Belongs to the LysR transcriptional regulatory family.</text>
</comment>
<dbReference type="Gene3D" id="1.10.10.10">
    <property type="entry name" value="Winged helix-like DNA-binding domain superfamily/Winged helix DNA-binding domain"/>
    <property type="match status" value="1"/>
</dbReference>
<protein>
    <submittedName>
        <fullName evidence="6">HTH-type transcriptional regulator CysL</fullName>
    </submittedName>
</protein>
<dbReference type="SUPFAM" id="SSF46785">
    <property type="entry name" value="Winged helix' DNA-binding domain"/>
    <property type="match status" value="1"/>
</dbReference>
<evidence type="ECO:0000259" key="5">
    <source>
        <dbReference type="PROSITE" id="PS50931"/>
    </source>
</evidence>
<dbReference type="PROSITE" id="PS50931">
    <property type="entry name" value="HTH_LYSR"/>
    <property type="match status" value="1"/>
</dbReference>
<evidence type="ECO:0000256" key="4">
    <source>
        <dbReference type="ARBA" id="ARBA00023163"/>
    </source>
</evidence>